<evidence type="ECO:0000256" key="9">
    <source>
        <dbReference type="HAMAP-Rule" id="MF_00060"/>
    </source>
</evidence>
<comment type="cofactor">
    <cofactor evidence="9">
        <name>a divalent metal cation</name>
        <dbReference type="ChEBI" id="CHEBI:60240"/>
    </cofactor>
    <text evidence="9">Binds 1 divalent metal cation per subunit.</text>
</comment>
<dbReference type="HAMAP" id="MF_00060">
    <property type="entry name" value="SurE"/>
    <property type="match status" value="1"/>
</dbReference>
<dbReference type="EC" id="3.1.3.5" evidence="9"/>
<dbReference type="SUPFAM" id="SSF64167">
    <property type="entry name" value="SurE-like"/>
    <property type="match status" value="1"/>
</dbReference>
<comment type="caution">
    <text evidence="11">The sequence shown here is derived from an EMBL/GenBank/DDBJ whole genome shotgun (WGS) entry which is preliminary data.</text>
</comment>
<dbReference type="PANTHER" id="PTHR30457:SF12">
    <property type="entry name" value="5'_3'-NUCLEOTIDASE SURE"/>
    <property type="match status" value="1"/>
</dbReference>
<name>A0A504UBF0_9HYPH</name>
<dbReference type="NCBIfam" id="TIGR00087">
    <property type="entry name" value="surE"/>
    <property type="match status" value="1"/>
</dbReference>
<dbReference type="OrthoDB" id="9780815at2"/>
<feature type="binding site" evidence="9">
    <location>
        <position position="40"/>
    </location>
    <ligand>
        <name>a divalent metal cation</name>
        <dbReference type="ChEBI" id="CHEBI:60240"/>
    </ligand>
</feature>
<evidence type="ECO:0000313" key="11">
    <source>
        <dbReference type="EMBL" id="TPP10917.1"/>
    </source>
</evidence>
<feature type="binding site" evidence="9">
    <location>
        <position position="8"/>
    </location>
    <ligand>
        <name>a divalent metal cation</name>
        <dbReference type="ChEBI" id="CHEBI:60240"/>
    </ligand>
</feature>
<dbReference type="GO" id="GO:0004309">
    <property type="term" value="F:exopolyphosphatase activity"/>
    <property type="evidence" value="ECO:0007669"/>
    <property type="project" value="TreeGrafter"/>
</dbReference>
<dbReference type="GO" id="GO:0000166">
    <property type="term" value="F:nucleotide binding"/>
    <property type="evidence" value="ECO:0007669"/>
    <property type="project" value="UniProtKB-KW"/>
</dbReference>
<reference evidence="11 12" key="1">
    <citation type="submission" date="2019-06" db="EMBL/GenBank/DDBJ databases">
        <title>Rhizobium sp. CL12 isolated from roots of soybean.</title>
        <authorList>
            <person name="Wang C."/>
        </authorList>
    </citation>
    <scope>NUCLEOTIDE SEQUENCE [LARGE SCALE GENOMIC DNA]</scope>
    <source>
        <strain evidence="11 12">CL12</strain>
    </source>
</reference>
<comment type="subcellular location">
    <subcellularLocation>
        <location evidence="3 9">Cytoplasm</location>
    </subcellularLocation>
</comment>
<dbReference type="RefSeq" id="WP_140827243.1">
    <property type="nucleotide sequence ID" value="NZ_VFYP01000001.1"/>
</dbReference>
<accession>A0A504UBF0</accession>
<comment type="function">
    <text evidence="9">Nucleotidase that shows phosphatase activity on nucleoside 5'-monophosphates.</text>
</comment>
<proteinExistence type="inferred from homology"/>
<sequence>MRILLTNDDGIHAPGIVALEKIARSLSDDVWIVAPETDQSGLAHSLTLSEPLRLRELGEKRFALRGTPTDCVIMAIRKVLDRKPDLVLSGVNAGANLADDVTYSGTVAGAIEGTVHGVRSFALSQAYSYEAGAPIPWHVAEALAPDLLRKLMTLDLPPGTFLNLNFPHCEPDEAEGVEVTAQGKLEFGLSVEERHDGRGLPYYWLRFGDRKGNYRAGTDIHALRAKKVSVTPLKLDMTDYAVQDLVAEALGQGDLG</sequence>
<dbReference type="PANTHER" id="PTHR30457">
    <property type="entry name" value="5'-NUCLEOTIDASE SURE"/>
    <property type="match status" value="1"/>
</dbReference>
<keyword evidence="5 9" id="KW-0963">Cytoplasm</keyword>
<evidence type="ECO:0000256" key="7">
    <source>
        <dbReference type="ARBA" id="ARBA00022741"/>
    </source>
</evidence>
<evidence type="ECO:0000256" key="6">
    <source>
        <dbReference type="ARBA" id="ARBA00022723"/>
    </source>
</evidence>
<evidence type="ECO:0000256" key="8">
    <source>
        <dbReference type="ARBA" id="ARBA00022801"/>
    </source>
</evidence>
<dbReference type="Proteomes" id="UP000316429">
    <property type="component" value="Unassembled WGS sequence"/>
</dbReference>
<evidence type="ECO:0000256" key="1">
    <source>
        <dbReference type="ARBA" id="ARBA00000815"/>
    </source>
</evidence>
<dbReference type="FunFam" id="3.40.1210.10:FF:000001">
    <property type="entry name" value="5'/3'-nucleotidase SurE"/>
    <property type="match status" value="1"/>
</dbReference>
<feature type="binding site" evidence="9">
    <location>
        <position position="92"/>
    </location>
    <ligand>
        <name>a divalent metal cation</name>
        <dbReference type="ChEBI" id="CHEBI:60240"/>
    </ligand>
</feature>
<keyword evidence="6 9" id="KW-0479">Metal-binding</keyword>
<evidence type="ECO:0000313" key="12">
    <source>
        <dbReference type="Proteomes" id="UP000316429"/>
    </source>
</evidence>
<protein>
    <recommendedName>
        <fullName evidence="9">5'-nucleotidase SurE</fullName>
        <ecNumber evidence="9">3.1.3.5</ecNumber>
    </recommendedName>
    <alternativeName>
        <fullName evidence="9">Nucleoside 5'-monophosphate phosphohydrolase</fullName>
    </alternativeName>
</protein>
<keyword evidence="7 9" id="KW-0547">Nucleotide-binding</keyword>
<gene>
    <name evidence="9 11" type="primary">surE</name>
    <name evidence="11" type="ORF">FJQ55_08790</name>
</gene>
<dbReference type="Pfam" id="PF01975">
    <property type="entry name" value="SurE"/>
    <property type="match status" value="1"/>
</dbReference>
<dbReference type="Gene3D" id="3.40.1210.10">
    <property type="entry name" value="Survival protein SurE-like phosphatase/nucleotidase"/>
    <property type="match status" value="1"/>
</dbReference>
<comment type="catalytic activity">
    <reaction evidence="1 9">
        <text>a ribonucleoside 5'-phosphate + H2O = a ribonucleoside + phosphate</text>
        <dbReference type="Rhea" id="RHEA:12484"/>
        <dbReference type="ChEBI" id="CHEBI:15377"/>
        <dbReference type="ChEBI" id="CHEBI:18254"/>
        <dbReference type="ChEBI" id="CHEBI:43474"/>
        <dbReference type="ChEBI" id="CHEBI:58043"/>
        <dbReference type="EC" id="3.1.3.5"/>
    </reaction>
</comment>
<evidence type="ECO:0000256" key="3">
    <source>
        <dbReference type="ARBA" id="ARBA00004496"/>
    </source>
</evidence>
<dbReference type="GO" id="GO:0005737">
    <property type="term" value="C:cytoplasm"/>
    <property type="evidence" value="ECO:0007669"/>
    <property type="project" value="UniProtKB-SubCell"/>
</dbReference>
<dbReference type="InterPro" id="IPR002828">
    <property type="entry name" value="SurE-like_Pase/nucleotidase"/>
</dbReference>
<evidence type="ECO:0000256" key="4">
    <source>
        <dbReference type="ARBA" id="ARBA00011062"/>
    </source>
</evidence>
<dbReference type="GO" id="GO:0008254">
    <property type="term" value="F:3'-nucleotidase activity"/>
    <property type="evidence" value="ECO:0007669"/>
    <property type="project" value="TreeGrafter"/>
</dbReference>
<dbReference type="AlphaFoldDB" id="A0A504UBF0"/>
<dbReference type="EMBL" id="VFYP01000001">
    <property type="protein sequence ID" value="TPP10917.1"/>
    <property type="molecule type" value="Genomic_DNA"/>
</dbReference>
<keyword evidence="12" id="KW-1185">Reference proteome</keyword>
<feature type="binding site" evidence="9">
    <location>
        <position position="9"/>
    </location>
    <ligand>
        <name>a divalent metal cation</name>
        <dbReference type="ChEBI" id="CHEBI:60240"/>
    </ligand>
</feature>
<dbReference type="GO" id="GO:0046872">
    <property type="term" value="F:metal ion binding"/>
    <property type="evidence" value="ECO:0007669"/>
    <property type="project" value="UniProtKB-UniRule"/>
</dbReference>
<comment type="similarity">
    <text evidence="4 9">Belongs to the SurE nucleotidase family.</text>
</comment>
<comment type="cofactor">
    <cofactor evidence="2">
        <name>Mg(2+)</name>
        <dbReference type="ChEBI" id="CHEBI:18420"/>
    </cofactor>
</comment>
<evidence type="ECO:0000256" key="5">
    <source>
        <dbReference type="ARBA" id="ARBA00022490"/>
    </source>
</evidence>
<dbReference type="InterPro" id="IPR036523">
    <property type="entry name" value="SurE-like_sf"/>
</dbReference>
<evidence type="ECO:0000259" key="10">
    <source>
        <dbReference type="Pfam" id="PF01975"/>
    </source>
</evidence>
<dbReference type="GO" id="GO:0008253">
    <property type="term" value="F:5'-nucleotidase activity"/>
    <property type="evidence" value="ECO:0007669"/>
    <property type="project" value="UniProtKB-UniRule"/>
</dbReference>
<dbReference type="InterPro" id="IPR030048">
    <property type="entry name" value="SurE"/>
</dbReference>
<keyword evidence="8 9" id="KW-0378">Hydrolase</keyword>
<feature type="domain" description="Survival protein SurE-like phosphatase/nucleotidase" evidence="10">
    <location>
        <begin position="3"/>
        <end position="185"/>
    </location>
</feature>
<evidence type="ECO:0000256" key="2">
    <source>
        <dbReference type="ARBA" id="ARBA00001946"/>
    </source>
</evidence>
<organism evidence="11 12">
    <name type="scientific">Rhizobium glycinendophyticum</name>
    <dbReference type="NCBI Taxonomy" id="2589807"/>
    <lineage>
        <taxon>Bacteria</taxon>
        <taxon>Pseudomonadati</taxon>
        <taxon>Pseudomonadota</taxon>
        <taxon>Alphaproteobacteria</taxon>
        <taxon>Hyphomicrobiales</taxon>
        <taxon>Rhizobiaceae</taxon>
        <taxon>Rhizobium/Agrobacterium group</taxon>
        <taxon>Rhizobium</taxon>
    </lineage>
</organism>
<dbReference type="NCBIfam" id="NF001490">
    <property type="entry name" value="PRK00346.1-4"/>
    <property type="match status" value="1"/>
</dbReference>